<feature type="region of interest" description="Disordered" evidence="1">
    <location>
        <begin position="1"/>
        <end position="237"/>
    </location>
</feature>
<accession>A0A0R3TMS4</accession>
<feature type="compositionally biased region" description="Polar residues" evidence="1">
    <location>
        <begin position="29"/>
        <end position="62"/>
    </location>
</feature>
<feature type="compositionally biased region" description="Basic and acidic residues" evidence="1">
    <location>
        <begin position="543"/>
        <end position="554"/>
    </location>
</feature>
<feature type="compositionally biased region" description="Polar residues" evidence="1">
    <location>
        <begin position="491"/>
        <end position="500"/>
    </location>
</feature>
<feature type="region of interest" description="Disordered" evidence="1">
    <location>
        <begin position="471"/>
        <end position="560"/>
    </location>
</feature>
<evidence type="ECO:0000313" key="3">
    <source>
        <dbReference type="Proteomes" id="UP000278807"/>
    </source>
</evidence>
<evidence type="ECO:0000256" key="1">
    <source>
        <dbReference type="SAM" id="MobiDB-lite"/>
    </source>
</evidence>
<name>A0A0R3TMS4_RODNA</name>
<feature type="compositionally biased region" description="Polar residues" evidence="1">
    <location>
        <begin position="109"/>
        <end position="121"/>
    </location>
</feature>
<dbReference type="AlphaFoldDB" id="A0A0R3TMS4"/>
<feature type="compositionally biased region" description="Basic and acidic residues" evidence="1">
    <location>
        <begin position="7"/>
        <end position="17"/>
    </location>
</feature>
<proteinExistence type="predicted"/>
<feature type="compositionally biased region" description="Polar residues" evidence="1">
    <location>
        <begin position="140"/>
        <end position="152"/>
    </location>
</feature>
<evidence type="ECO:0000313" key="2">
    <source>
        <dbReference type="EMBL" id="VDO04667.1"/>
    </source>
</evidence>
<protein>
    <submittedName>
        <fullName evidence="4">ZM domain-containing protein</fullName>
    </submittedName>
</protein>
<dbReference type="WBParaSite" id="HNAJ_0000863901-mRNA-1">
    <property type="protein sequence ID" value="HNAJ_0000863901-mRNA-1"/>
    <property type="gene ID" value="HNAJ_0000863901"/>
</dbReference>
<feature type="compositionally biased region" description="Basic and acidic residues" evidence="1">
    <location>
        <begin position="154"/>
        <end position="177"/>
    </location>
</feature>
<feature type="region of interest" description="Disordered" evidence="1">
    <location>
        <begin position="267"/>
        <end position="287"/>
    </location>
</feature>
<sequence length="560" mass="62926">MTAIAKVDGDREGEQRSRGRYGVKKPIDESNQQKPFDSNFKDQSQQIRNLNHPSTRAQNDGNTRVEYAEGPDPRLDERQGTPWVLQSYSNAPPPSFEKPQIIIDPSGSFRENQGELVNSAKNRTRPWFPKSPSERPPIPRNSNFADQSNVPQSLDDHQRRSFAIDHSDAFKKREQETSQRLTKPYTPQILPYYKNEQPSRQSLTKPWFPQSGYGQPQVASGQTESPSEPIHKVPLPLPIQNLDFSNPGVQQRYDQNRHHSLSGLAFQERIGGSPEDEQRNTQSGTEGRFASVEAHNSPTYEGNNIPFEQERLSGRPEVKPRFEGSYLLLTAYEGNKYQRPVKLPKFDPIFSDQDGVRNARLLRGEAFVYNPGQNFVVGSNRQDSYQVQQTSPPTPGVAALPTGQSTVRPYINPKFDVSRSSDGVLNIQIEGKSYQIDPSKMFRARTGGRSELIEDEEFRVAVPDISAKVSNNSNKSLKQKRSTGGELSSHAIDNNFNTDPTKMIGARPGRRVESSQEEINVESGLDPDHTNFESAEEAGSEVDSSRVRAVRSAEDENQFL</sequence>
<keyword evidence="3" id="KW-1185">Reference proteome</keyword>
<dbReference type="Proteomes" id="UP000278807">
    <property type="component" value="Unassembled WGS sequence"/>
</dbReference>
<reference evidence="2 3" key="2">
    <citation type="submission" date="2018-11" db="EMBL/GenBank/DDBJ databases">
        <authorList>
            <consortium name="Pathogen Informatics"/>
        </authorList>
    </citation>
    <scope>NUCLEOTIDE SEQUENCE [LARGE SCALE GENOMIC DNA]</scope>
</reference>
<feature type="compositionally biased region" description="Polar residues" evidence="1">
    <location>
        <begin position="212"/>
        <end position="226"/>
    </location>
</feature>
<dbReference type="EMBL" id="UZAE01012345">
    <property type="protein sequence ID" value="VDO04667.1"/>
    <property type="molecule type" value="Genomic_DNA"/>
</dbReference>
<organism evidence="4">
    <name type="scientific">Rodentolepis nana</name>
    <name type="common">Dwarf tapeworm</name>
    <name type="synonym">Hymenolepis nana</name>
    <dbReference type="NCBI Taxonomy" id="102285"/>
    <lineage>
        <taxon>Eukaryota</taxon>
        <taxon>Metazoa</taxon>
        <taxon>Spiralia</taxon>
        <taxon>Lophotrochozoa</taxon>
        <taxon>Platyhelminthes</taxon>
        <taxon>Cestoda</taxon>
        <taxon>Eucestoda</taxon>
        <taxon>Cyclophyllidea</taxon>
        <taxon>Hymenolepididae</taxon>
        <taxon>Rodentolepis</taxon>
    </lineage>
</organism>
<gene>
    <name evidence="2" type="ORF">HNAJ_LOCUS8635</name>
</gene>
<feature type="region of interest" description="Disordered" evidence="1">
    <location>
        <begin position="385"/>
        <end position="405"/>
    </location>
</feature>
<evidence type="ECO:0000313" key="4">
    <source>
        <dbReference type="WBParaSite" id="HNAJ_0000863901-mRNA-1"/>
    </source>
</evidence>
<reference evidence="4" key="1">
    <citation type="submission" date="2017-02" db="UniProtKB">
        <authorList>
            <consortium name="WormBaseParasite"/>
        </authorList>
    </citation>
    <scope>IDENTIFICATION</scope>
</reference>